<dbReference type="EMBL" id="JAULJE010000015">
    <property type="protein sequence ID" value="KAK1334411.1"/>
    <property type="molecule type" value="Genomic_DNA"/>
</dbReference>
<reference evidence="1" key="1">
    <citation type="submission" date="2023-06" db="EMBL/GenBank/DDBJ databases">
        <title>Reference genome for the Northern bat (Eptesicus nilssonii), a most northern bat species.</title>
        <authorList>
            <person name="Laine V.N."/>
            <person name="Pulliainen A.T."/>
            <person name="Lilley T.M."/>
        </authorList>
    </citation>
    <scope>NUCLEOTIDE SEQUENCE</scope>
    <source>
        <strain evidence="1">BLF_Eptnil</strain>
        <tissue evidence="1">Kidney</tissue>
    </source>
</reference>
<dbReference type="AlphaFoldDB" id="A0AA40LI46"/>
<accession>A0AA40LI46</accession>
<comment type="caution">
    <text evidence="1">The sequence shown here is derived from an EMBL/GenBank/DDBJ whole genome shotgun (WGS) entry which is preliminary data.</text>
</comment>
<protein>
    <submittedName>
        <fullName evidence="1">Uncharacterized protein</fullName>
    </submittedName>
</protein>
<sequence>MTQTLSSRRHWRRELSVLLVQSATPATLSPAPCASCWPNRGRSGVMHYDDHGQTKYSFAMLKEKAWPDYDVEFTASSGITVFSGSTVAGYKVKAFVTCHSENPRAFQHTNNTRSQGTTETVRSAFLNCWANEMEKQCLEDHIPFKILLLVGVIAAFEAYHLSWPLPRLLLQLRKTLMQFWKNYNIYDCIKNLVWAWSDVTKKGLHSKHFLKLQITGNEMTLDKKAIMEAQGAGLRVAGVADWGSRTLSSGRHWRRELSVCAMAAPEAFGRPGAPAASRPAPPRSKAKAGELAGCLLRHKAFRKPPPHRRLSEGLVHRRTVSPLVHQIQNPFLNRRERISEHLGYSSDESSKRPLGMSWRPAGWDVPKPAFPPPSSSDVEAVGLAFFAAAQSCFGVSVNFATNPRRKPRGERLGAVDSQCFSHLKIALLGMRGGCMFS</sequence>
<dbReference type="Proteomes" id="UP001177744">
    <property type="component" value="Unassembled WGS sequence"/>
</dbReference>
<organism evidence="1 2">
    <name type="scientific">Cnephaeus nilssonii</name>
    <name type="common">Northern bat</name>
    <name type="synonym">Eptesicus nilssonii</name>
    <dbReference type="NCBI Taxonomy" id="3371016"/>
    <lineage>
        <taxon>Eukaryota</taxon>
        <taxon>Metazoa</taxon>
        <taxon>Chordata</taxon>
        <taxon>Craniata</taxon>
        <taxon>Vertebrata</taxon>
        <taxon>Euteleostomi</taxon>
        <taxon>Mammalia</taxon>
        <taxon>Eutheria</taxon>
        <taxon>Laurasiatheria</taxon>
        <taxon>Chiroptera</taxon>
        <taxon>Yangochiroptera</taxon>
        <taxon>Vespertilionidae</taxon>
        <taxon>Cnephaeus</taxon>
    </lineage>
</organism>
<evidence type="ECO:0000313" key="2">
    <source>
        <dbReference type="Proteomes" id="UP001177744"/>
    </source>
</evidence>
<keyword evidence="2" id="KW-1185">Reference proteome</keyword>
<gene>
    <name evidence="1" type="ORF">QTO34_005416</name>
</gene>
<evidence type="ECO:0000313" key="1">
    <source>
        <dbReference type="EMBL" id="KAK1334411.1"/>
    </source>
</evidence>
<proteinExistence type="predicted"/>
<name>A0AA40LI46_CNENI</name>